<proteinExistence type="predicted"/>
<name>A0A6N7W4K6_9FIRM</name>
<dbReference type="EMBL" id="VUMI01000023">
    <property type="protein sequence ID" value="MSS89482.1"/>
    <property type="molecule type" value="Genomic_DNA"/>
</dbReference>
<organism evidence="2 3">
    <name type="scientific">Eisenbergiella porci</name>
    <dbReference type="NCBI Taxonomy" id="2652274"/>
    <lineage>
        <taxon>Bacteria</taxon>
        <taxon>Bacillati</taxon>
        <taxon>Bacillota</taxon>
        <taxon>Clostridia</taxon>
        <taxon>Lachnospirales</taxon>
        <taxon>Lachnospiraceae</taxon>
        <taxon>Eisenbergiella</taxon>
    </lineage>
</organism>
<sequence length="184" mass="20947">MGTKVWKSLKLWVQAMPKEGMGFVSNEKPLTTLPTNRGRSPLIPIIPYNHDLIEGQRKERRDLMALTHKTARYKVIADSGGNRYSFFCDITGALLHTTDPIQAETQEQELETAWEDARKYFNRCHKCGKWVSNAMYNADVAECVECAPWEDPPRYCSHCGKEITSAEIFCPRCGKRLQYGGEGL</sequence>
<evidence type="ECO:0000259" key="1">
    <source>
        <dbReference type="Pfam" id="PF13240"/>
    </source>
</evidence>
<gene>
    <name evidence="2" type="ORF">FYJ45_14660</name>
</gene>
<accession>A0A6N7W4K6</accession>
<keyword evidence="3" id="KW-1185">Reference proteome</keyword>
<dbReference type="Pfam" id="PF13240">
    <property type="entry name" value="Zn_Ribbon_1"/>
    <property type="match status" value="1"/>
</dbReference>
<protein>
    <submittedName>
        <fullName evidence="2">Zinc-ribbon domain-containing protein</fullName>
    </submittedName>
</protein>
<dbReference type="InterPro" id="IPR026870">
    <property type="entry name" value="Zinc_ribbon_dom"/>
</dbReference>
<dbReference type="Proteomes" id="UP000436047">
    <property type="component" value="Unassembled WGS sequence"/>
</dbReference>
<evidence type="ECO:0000313" key="3">
    <source>
        <dbReference type="Proteomes" id="UP000436047"/>
    </source>
</evidence>
<dbReference type="AlphaFoldDB" id="A0A6N7W4K6"/>
<evidence type="ECO:0000313" key="2">
    <source>
        <dbReference type="EMBL" id="MSS89482.1"/>
    </source>
</evidence>
<feature type="domain" description="Zinc-ribbon" evidence="1">
    <location>
        <begin position="155"/>
        <end position="177"/>
    </location>
</feature>
<comment type="caution">
    <text evidence="2">The sequence shown here is derived from an EMBL/GenBank/DDBJ whole genome shotgun (WGS) entry which is preliminary data.</text>
</comment>
<dbReference type="GeneID" id="86192947"/>
<dbReference type="RefSeq" id="WP_081352012.1">
    <property type="nucleotide sequence ID" value="NZ_VUMI01000023.1"/>
</dbReference>
<reference evidence="2 3" key="1">
    <citation type="submission" date="2019-08" db="EMBL/GenBank/DDBJ databases">
        <title>In-depth cultivation of the pig gut microbiome towards novel bacterial diversity and tailored functional studies.</title>
        <authorList>
            <person name="Wylensek D."/>
            <person name="Hitch T.C.A."/>
            <person name="Clavel T."/>
        </authorList>
    </citation>
    <scope>NUCLEOTIDE SEQUENCE [LARGE SCALE GENOMIC DNA]</scope>
    <source>
        <strain evidence="2 3">WCA-389-WT-23B</strain>
    </source>
</reference>